<name>A0A0D7ASG2_9AGAR</name>
<sequence>MSSSPAPVAGTKRALSPQPDSARKQARRDAAVPVCANVDTLNAIDFGLLATAFESAPPDILSLDAGSLTTAQFIALLGPIDARPAECGVHVTQKRPKDDDPRTIGDWITEIHNTFCLAVMAEGVALDCVPKEYAQRYFEDFAGSFIPEK</sequence>
<proteinExistence type="predicted"/>
<keyword evidence="3" id="KW-1185">Reference proteome</keyword>
<dbReference type="AlphaFoldDB" id="A0A0D7ASG2"/>
<organism evidence="2 3">
    <name type="scientific">Cylindrobasidium torrendii FP15055 ss-10</name>
    <dbReference type="NCBI Taxonomy" id="1314674"/>
    <lineage>
        <taxon>Eukaryota</taxon>
        <taxon>Fungi</taxon>
        <taxon>Dikarya</taxon>
        <taxon>Basidiomycota</taxon>
        <taxon>Agaricomycotina</taxon>
        <taxon>Agaricomycetes</taxon>
        <taxon>Agaricomycetidae</taxon>
        <taxon>Agaricales</taxon>
        <taxon>Marasmiineae</taxon>
        <taxon>Physalacriaceae</taxon>
        <taxon>Cylindrobasidium</taxon>
    </lineage>
</organism>
<reference evidence="2 3" key="1">
    <citation type="journal article" date="2015" name="Fungal Genet. Biol.">
        <title>Evolution of novel wood decay mechanisms in Agaricales revealed by the genome sequences of Fistulina hepatica and Cylindrobasidium torrendii.</title>
        <authorList>
            <person name="Floudas D."/>
            <person name="Held B.W."/>
            <person name="Riley R."/>
            <person name="Nagy L.G."/>
            <person name="Koehler G."/>
            <person name="Ransdell A.S."/>
            <person name="Younus H."/>
            <person name="Chow J."/>
            <person name="Chiniquy J."/>
            <person name="Lipzen A."/>
            <person name="Tritt A."/>
            <person name="Sun H."/>
            <person name="Haridas S."/>
            <person name="LaButti K."/>
            <person name="Ohm R.A."/>
            <person name="Kues U."/>
            <person name="Blanchette R.A."/>
            <person name="Grigoriev I.V."/>
            <person name="Minto R.E."/>
            <person name="Hibbett D.S."/>
        </authorList>
    </citation>
    <scope>NUCLEOTIDE SEQUENCE [LARGE SCALE GENOMIC DNA]</scope>
    <source>
        <strain evidence="2 3">FP15055 ss-10</strain>
    </source>
</reference>
<accession>A0A0D7ASG2</accession>
<gene>
    <name evidence="2" type="ORF">CYLTODRAFT_495531</name>
</gene>
<evidence type="ECO:0000256" key="1">
    <source>
        <dbReference type="SAM" id="MobiDB-lite"/>
    </source>
</evidence>
<protein>
    <submittedName>
        <fullName evidence="2">Uncharacterized protein</fullName>
    </submittedName>
</protein>
<evidence type="ECO:0000313" key="3">
    <source>
        <dbReference type="Proteomes" id="UP000054007"/>
    </source>
</evidence>
<evidence type="ECO:0000313" key="2">
    <source>
        <dbReference type="EMBL" id="KIY60764.1"/>
    </source>
</evidence>
<dbReference type="Proteomes" id="UP000054007">
    <property type="component" value="Unassembled WGS sequence"/>
</dbReference>
<feature type="region of interest" description="Disordered" evidence="1">
    <location>
        <begin position="1"/>
        <end position="29"/>
    </location>
</feature>
<dbReference type="EMBL" id="KN881279">
    <property type="protein sequence ID" value="KIY60764.1"/>
    <property type="molecule type" value="Genomic_DNA"/>
</dbReference>